<comment type="caution">
    <text evidence="2">The sequence shown here is derived from an EMBL/GenBank/DDBJ whole genome shotgun (WGS) entry which is preliminary data.</text>
</comment>
<protein>
    <submittedName>
        <fullName evidence="2">Uncharacterized protein</fullName>
    </submittedName>
</protein>
<dbReference type="AlphaFoldDB" id="S8C264"/>
<feature type="region of interest" description="Disordered" evidence="1">
    <location>
        <begin position="41"/>
        <end position="87"/>
    </location>
</feature>
<reference evidence="3" key="2">
    <citation type="submission" date="2013-04" db="EMBL/GenBank/DDBJ databases">
        <title>Genomic mechanisms accounting for the adaptation to parasitism in nematode-trapping fungi.</title>
        <authorList>
            <person name="Ahren D.G."/>
        </authorList>
    </citation>
    <scope>NUCLEOTIDE SEQUENCE [LARGE SCALE GENOMIC DNA]</scope>
    <source>
        <strain evidence="3">CBS 200.50</strain>
    </source>
</reference>
<proteinExistence type="predicted"/>
<dbReference type="OrthoDB" id="10606831at2759"/>
<evidence type="ECO:0000256" key="1">
    <source>
        <dbReference type="SAM" id="MobiDB-lite"/>
    </source>
</evidence>
<evidence type="ECO:0000313" key="3">
    <source>
        <dbReference type="Proteomes" id="UP000015100"/>
    </source>
</evidence>
<dbReference type="HOGENOM" id="CLU_362089_0_0_1"/>
<organism evidence="2 3">
    <name type="scientific">Dactylellina haptotyla (strain CBS 200.50)</name>
    <name type="common">Nematode-trapping fungus</name>
    <name type="synonym">Monacrosporium haptotylum</name>
    <dbReference type="NCBI Taxonomy" id="1284197"/>
    <lineage>
        <taxon>Eukaryota</taxon>
        <taxon>Fungi</taxon>
        <taxon>Dikarya</taxon>
        <taxon>Ascomycota</taxon>
        <taxon>Pezizomycotina</taxon>
        <taxon>Orbiliomycetes</taxon>
        <taxon>Orbiliales</taxon>
        <taxon>Orbiliaceae</taxon>
        <taxon>Dactylellina</taxon>
    </lineage>
</organism>
<evidence type="ECO:0000313" key="2">
    <source>
        <dbReference type="EMBL" id="EPS45823.1"/>
    </source>
</evidence>
<sequence>MSEHSSKHKLFSAFGRKRNTHPKRGGIFGIFGGSRSAQSVAAHPTAMKSEEFFTPRSASASIEAEPRRSMDRPTRPATAHGHTSSTGTNRMAVIQEASHPNLLARAMADATTTTKKTSVVSSRASVERKENKSLRASCQQPGIPQPPVPKDTKVPPNAAELYCQDHKHIIQLQNIDDELRISTDPAQDQIKVKRKDIIGQSPVLDAKIAKLSYGKPLDFSGYNTFIRTRLISWLCHKEFTFSDIDTRPITNPHYDFFAVAAGLELRDLILKIKHDLAETISPTASVPFDCDQFFEVLRKLYIAYRGDPRDRDRHELTSLVGKALAHFRFMDICYTIGKLPTNHPHLALMYQTIILQKGKRDHLLAERERERSEAGSRVAQLQQLQHPGMMEDSLAKDIRTVIDDTTERSAAMRTILTAQMGSHHAGRVGGIVSGSPARHVERLPRGASRTTVTDEERKRVTMECKRVEKERERSWTKEQGVFEMPYMPDVKFDAEGKMVDSCYRFPALDPLVTFTEDIGSKITDAKDSAGKLKVKNTLEEIQDTATIVSKAALVSIGRENDPKVANTPKTAREDRKSVTGTSEAEYIGTHSHKITVEGHKNKIDDCIIIEDLGSGVRASGRQRHRTQVPWYSEYTSGPQPPGASHPPGASRGEYDKLKHQLYLADQPYTCKKYLEDLKYLFKYWSYTYYDEKEDRYLVKLTKKWVVLFSNAEIKTEMKRSFREDDTALSRMYQTIAYTLLFGKVNIRPGIADMLHSQTLGDAKYRDRRPHED</sequence>
<feature type="compositionally biased region" description="Low complexity" evidence="1">
    <location>
        <begin position="110"/>
        <end position="124"/>
    </location>
</feature>
<name>S8C264_DACHA</name>
<dbReference type="Proteomes" id="UP000015100">
    <property type="component" value="Unassembled WGS sequence"/>
</dbReference>
<dbReference type="EMBL" id="AQGS01000003">
    <property type="protein sequence ID" value="EPS45823.1"/>
    <property type="molecule type" value="Genomic_DNA"/>
</dbReference>
<feature type="region of interest" description="Disordered" evidence="1">
    <location>
        <begin position="110"/>
        <end position="153"/>
    </location>
</feature>
<feature type="region of interest" description="Disordered" evidence="1">
    <location>
        <begin position="631"/>
        <end position="651"/>
    </location>
</feature>
<accession>S8C264</accession>
<feature type="compositionally biased region" description="Basic and acidic residues" evidence="1">
    <location>
        <begin position="64"/>
        <end position="74"/>
    </location>
</feature>
<keyword evidence="3" id="KW-1185">Reference proteome</keyword>
<reference evidence="2 3" key="1">
    <citation type="journal article" date="2013" name="PLoS Genet.">
        <title>Genomic mechanisms accounting for the adaptation to parasitism in nematode-trapping fungi.</title>
        <authorList>
            <person name="Meerupati T."/>
            <person name="Andersson K.M."/>
            <person name="Friman E."/>
            <person name="Kumar D."/>
            <person name="Tunlid A."/>
            <person name="Ahren D."/>
        </authorList>
    </citation>
    <scope>NUCLEOTIDE SEQUENCE [LARGE SCALE GENOMIC DNA]</scope>
    <source>
        <strain evidence="2 3">CBS 200.50</strain>
    </source>
</reference>
<gene>
    <name evidence="2" type="ORF">H072_180</name>
</gene>